<name>A0A9Q7UTZ3_9BURK</name>
<dbReference type="AlphaFoldDB" id="A0A9Q7UTZ3"/>
<protein>
    <submittedName>
        <fullName evidence="1">Uncharacterized protein</fullName>
    </submittedName>
</protein>
<accession>A0A9Q7UTZ3</accession>
<dbReference type="Proteomes" id="UP000254259">
    <property type="component" value="Chromosome CBM2636"/>
</dbReference>
<evidence type="ECO:0000313" key="1">
    <source>
        <dbReference type="EMBL" id="SPD64596.1"/>
    </source>
</evidence>
<reference evidence="1 4" key="1">
    <citation type="submission" date="2018-01" db="EMBL/GenBank/DDBJ databases">
        <authorList>
            <person name="Clerissi C."/>
        </authorList>
    </citation>
    <scope>NUCLEOTIDE SEQUENCE [LARGE SCALE GENOMIC DNA]</scope>
    <source>
        <strain evidence="1">Cupriavidus taiwanensis SWF 66322</strain>
    </source>
</reference>
<evidence type="ECO:0000313" key="4">
    <source>
        <dbReference type="Proteomes" id="UP000254259"/>
    </source>
</evidence>
<organism evidence="1 4">
    <name type="scientific">Cupriavidus taiwanensis</name>
    <dbReference type="NCBI Taxonomy" id="164546"/>
    <lineage>
        <taxon>Bacteria</taxon>
        <taxon>Pseudomonadati</taxon>
        <taxon>Pseudomonadota</taxon>
        <taxon>Betaproteobacteria</taxon>
        <taxon>Burkholderiales</taxon>
        <taxon>Burkholderiaceae</taxon>
        <taxon>Cupriavidus</taxon>
    </lineage>
</organism>
<evidence type="ECO:0000313" key="2">
    <source>
        <dbReference type="EMBL" id="SPD65887.1"/>
    </source>
</evidence>
<sequence length="26" mass="2990">MPVRLDPITSVFHLVSDRLVPRVLTQ</sequence>
<dbReference type="EMBL" id="LT984813">
    <property type="protein sequence ID" value="SPD64596.1"/>
    <property type="molecule type" value="Genomic_DNA"/>
</dbReference>
<proteinExistence type="predicted"/>
<dbReference type="EMBL" id="LT984813">
    <property type="protein sequence ID" value="SPD66103.1"/>
    <property type="molecule type" value="Genomic_DNA"/>
</dbReference>
<gene>
    <name evidence="1" type="ORF">CBM2636_11619</name>
    <name evidence="2" type="ORF">CBM2636_20405</name>
    <name evidence="3" type="ORF">CBM2636_20630</name>
</gene>
<evidence type="ECO:0000313" key="3">
    <source>
        <dbReference type="EMBL" id="SPD66103.1"/>
    </source>
</evidence>
<dbReference type="EMBL" id="LT984813">
    <property type="protein sequence ID" value="SPD65887.1"/>
    <property type="molecule type" value="Genomic_DNA"/>
</dbReference>